<keyword evidence="7" id="KW-0235">DNA replication</keyword>
<dbReference type="Pfam" id="PF00136">
    <property type="entry name" value="DNA_pol_B"/>
    <property type="match status" value="1"/>
</dbReference>
<evidence type="ECO:0000313" key="10">
    <source>
        <dbReference type="EMBL" id="QNO50422.1"/>
    </source>
</evidence>
<sequence length="727" mass="82128">MRYLAFDIECLVDGGIPTADRSPIIMISLAFEPAHQGELDTLVLVGKEADLDCDGTEHFTNEADLLNRFFEVVRDYDPDVILGYNSNEFDFPYITKRVEVLLAQGKRLRAEIGRDNRAVFCRKIGIVTHVSVTGRVVADVLPLVRRAYSIKQYTLKNVARTLLDIEKFDVSLQQMGEYWNDDGEKLAEFIEYARRDSVLALRLLLDLKLLDKYVALSQVSGALLQDVLDGGQSSMVENLMFREFKKRDRVIPPRPEHDLTSKRHSDSEELKGGAVLEPVRGLLKDVVVLDYKSLYPTIMMAHNLCYSTVVTGEGRTGSLESESVQDFDLIRAPSGGEFVPAKVYNGIVPGILENLLDRRTETKKKMRSADEEEHRVLDATQNALKILLNSFYGYSGYARARLYSLVLANAVTSFGRKNILDTKELIDESIGTMRLPDGKEFSLSVVYGDTDSVFVRIIPENDGKGENGGVSLDDAESIGKTVANMVSRELPDPMELEFESIVHRAIFIAKKRYALWAFEKTDGGWKDSIKVKGMETVRRDWCGLTSKTLNRVLELVLKEGRIDDAIDYVRGVVDRVRNLDVSRDWDLVEDLILTRRYTKKKESYKSKQPHITVVEKIRSRGGAVPAIGDRVPFVIIAGKGLFVDSAEDPEYVKERNISLDVNYYIKKQILPPVERILREFGVGHETLNYDSRQKGLQDFGIGVASNVEVRKKKQVKTNTVQQPLFDF</sequence>
<protein>
    <recommendedName>
        <fullName evidence="7">DNA polymerase</fullName>
        <ecNumber evidence="7">2.7.7.7</ecNumber>
    </recommendedName>
</protein>
<gene>
    <name evidence="10" type="primary">pol</name>
    <name evidence="10" type="ORF">CKJHOKLD_00044</name>
</gene>
<keyword evidence="4 7" id="KW-0239">DNA-directed DNA polymerase</keyword>
<dbReference type="Pfam" id="PF03104">
    <property type="entry name" value="DNA_pol_B_exo1"/>
    <property type="match status" value="1"/>
</dbReference>
<keyword evidence="5 7" id="KW-0238">DNA-binding</keyword>
<dbReference type="EC" id="2.7.7.7" evidence="7"/>
<dbReference type="GO" id="GO:0000166">
    <property type="term" value="F:nucleotide binding"/>
    <property type="evidence" value="ECO:0007669"/>
    <property type="project" value="InterPro"/>
</dbReference>
<dbReference type="GO" id="GO:0003887">
    <property type="term" value="F:DNA-directed DNA polymerase activity"/>
    <property type="evidence" value="ECO:0007669"/>
    <property type="project" value="UniProtKB-KW"/>
</dbReference>
<evidence type="ECO:0000259" key="9">
    <source>
        <dbReference type="Pfam" id="PF03104"/>
    </source>
</evidence>
<evidence type="ECO:0000256" key="7">
    <source>
        <dbReference type="RuleBase" id="RU000442"/>
    </source>
</evidence>
<dbReference type="Gene3D" id="3.30.420.10">
    <property type="entry name" value="Ribonuclease H-like superfamily/Ribonuclease H"/>
    <property type="match status" value="1"/>
</dbReference>
<feature type="domain" description="DNA-directed DNA polymerase family B exonuclease" evidence="9">
    <location>
        <begin position="2"/>
        <end position="158"/>
    </location>
</feature>
<proteinExistence type="inferred from homology"/>
<keyword evidence="2 7" id="KW-0808">Transferase</keyword>
<dbReference type="NCBIfam" id="TIGR00592">
    <property type="entry name" value="pol2"/>
    <property type="match status" value="1"/>
</dbReference>
<keyword evidence="3 7" id="KW-0548">Nucleotidyltransferase</keyword>
<evidence type="ECO:0000256" key="4">
    <source>
        <dbReference type="ARBA" id="ARBA00022932"/>
    </source>
</evidence>
<dbReference type="GO" id="GO:0003677">
    <property type="term" value="F:DNA binding"/>
    <property type="evidence" value="ECO:0007669"/>
    <property type="project" value="UniProtKB-KW"/>
</dbReference>
<dbReference type="PROSITE" id="PS00116">
    <property type="entry name" value="DNA_POLYMERASE_B"/>
    <property type="match status" value="1"/>
</dbReference>
<dbReference type="Gene3D" id="1.10.132.60">
    <property type="entry name" value="DNA polymerase family B, C-terminal domain"/>
    <property type="match status" value="1"/>
</dbReference>
<dbReference type="PRINTS" id="PR00106">
    <property type="entry name" value="DNAPOLB"/>
</dbReference>
<dbReference type="InterPro" id="IPR006134">
    <property type="entry name" value="DNA-dir_DNA_pol_B_multi_dom"/>
</dbReference>
<dbReference type="InterPro" id="IPR050240">
    <property type="entry name" value="DNA_pol_type-B"/>
</dbReference>
<dbReference type="PANTHER" id="PTHR10322">
    <property type="entry name" value="DNA POLYMERASE CATALYTIC SUBUNIT"/>
    <property type="match status" value="1"/>
</dbReference>
<dbReference type="GO" id="GO:0006261">
    <property type="term" value="P:DNA-templated DNA replication"/>
    <property type="evidence" value="ECO:0007669"/>
    <property type="project" value="TreeGrafter"/>
</dbReference>
<dbReference type="PANTHER" id="PTHR10322:SF23">
    <property type="entry name" value="DNA POLYMERASE DELTA CATALYTIC SUBUNIT"/>
    <property type="match status" value="1"/>
</dbReference>
<evidence type="ECO:0000256" key="2">
    <source>
        <dbReference type="ARBA" id="ARBA00022679"/>
    </source>
</evidence>
<organism evidence="10">
    <name type="scientific">Candidatus Methanogaster sp. ANME-2c ERB4</name>
    <dbReference type="NCBI Taxonomy" id="2759911"/>
    <lineage>
        <taxon>Archaea</taxon>
        <taxon>Methanobacteriati</taxon>
        <taxon>Methanobacteriota</taxon>
        <taxon>Stenosarchaea group</taxon>
        <taxon>Methanomicrobia</taxon>
        <taxon>Methanosarcinales</taxon>
        <taxon>ANME-2 cluster</taxon>
        <taxon>Candidatus Methanogasteraceae</taxon>
        <taxon>Candidatus Methanogaster</taxon>
    </lineage>
</organism>
<dbReference type="InterPro" id="IPR023211">
    <property type="entry name" value="DNA_pol_palm_dom_sf"/>
</dbReference>
<dbReference type="InterPro" id="IPR042087">
    <property type="entry name" value="DNA_pol_B_thumb"/>
</dbReference>
<dbReference type="EMBL" id="MT631434">
    <property type="protein sequence ID" value="QNO50422.1"/>
    <property type="molecule type" value="Genomic_DNA"/>
</dbReference>
<dbReference type="InterPro" id="IPR017964">
    <property type="entry name" value="DNA-dir_DNA_pol_B_CS"/>
</dbReference>
<evidence type="ECO:0000256" key="5">
    <source>
        <dbReference type="ARBA" id="ARBA00023125"/>
    </source>
</evidence>
<evidence type="ECO:0000256" key="6">
    <source>
        <dbReference type="ARBA" id="ARBA00049244"/>
    </source>
</evidence>
<feature type="domain" description="DNA-directed DNA polymerase family B multifunctional" evidence="8">
    <location>
        <begin position="225"/>
        <end position="678"/>
    </location>
</feature>
<dbReference type="Gene3D" id="1.10.287.690">
    <property type="entry name" value="Helix hairpin bin"/>
    <property type="match status" value="1"/>
</dbReference>
<dbReference type="SMART" id="SM00486">
    <property type="entry name" value="POLBc"/>
    <property type="match status" value="1"/>
</dbReference>
<name>A0A7G9YQY8_9EURY</name>
<evidence type="ECO:0000256" key="3">
    <source>
        <dbReference type="ARBA" id="ARBA00022695"/>
    </source>
</evidence>
<dbReference type="InterPro" id="IPR036397">
    <property type="entry name" value="RNaseH_sf"/>
</dbReference>
<dbReference type="InterPro" id="IPR043502">
    <property type="entry name" value="DNA/RNA_pol_sf"/>
</dbReference>
<dbReference type="SUPFAM" id="SSF56672">
    <property type="entry name" value="DNA/RNA polymerases"/>
    <property type="match status" value="1"/>
</dbReference>
<comment type="similarity">
    <text evidence="1 7">Belongs to the DNA polymerase type-B family.</text>
</comment>
<dbReference type="AlphaFoldDB" id="A0A7G9YQY8"/>
<dbReference type="InterPro" id="IPR006133">
    <property type="entry name" value="DNA-dir_DNA_pol_B_exonuc"/>
</dbReference>
<dbReference type="InterPro" id="IPR012337">
    <property type="entry name" value="RNaseH-like_sf"/>
</dbReference>
<dbReference type="Gene3D" id="3.90.1600.10">
    <property type="entry name" value="Palm domain of DNA polymerase"/>
    <property type="match status" value="1"/>
</dbReference>
<dbReference type="SUPFAM" id="SSF53098">
    <property type="entry name" value="Ribonuclease H-like"/>
    <property type="match status" value="1"/>
</dbReference>
<evidence type="ECO:0000259" key="8">
    <source>
        <dbReference type="Pfam" id="PF00136"/>
    </source>
</evidence>
<reference evidence="10" key="1">
    <citation type="submission" date="2020-06" db="EMBL/GenBank/DDBJ databases">
        <title>Unique genomic features of the anaerobic methanotrophic archaea.</title>
        <authorList>
            <person name="Chadwick G.L."/>
            <person name="Skennerton C.T."/>
            <person name="Laso-Perez R."/>
            <person name="Leu A.O."/>
            <person name="Speth D.R."/>
            <person name="Yu H."/>
            <person name="Morgan-Lang C."/>
            <person name="Hatzenpichler R."/>
            <person name="Goudeau D."/>
            <person name="Malmstrom R."/>
            <person name="Brazelton W.J."/>
            <person name="Woyke T."/>
            <person name="Hallam S.J."/>
            <person name="Tyson G.W."/>
            <person name="Wegener G."/>
            <person name="Boetius A."/>
            <person name="Orphan V."/>
        </authorList>
    </citation>
    <scope>NUCLEOTIDE SEQUENCE</scope>
</reference>
<evidence type="ECO:0000256" key="1">
    <source>
        <dbReference type="ARBA" id="ARBA00005755"/>
    </source>
</evidence>
<accession>A0A7G9YQY8</accession>
<comment type="catalytic activity">
    <reaction evidence="6 7">
        <text>DNA(n) + a 2'-deoxyribonucleoside 5'-triphosphate = DNA(n+1) + diphosphate</text>
        <dbReference type="Rhea" id="RHEA:22508"/>
        <dbReference type="Rhea" id="RHEA-COMP:17339"/>
        <dbReference type="Rhea" id="RHEA-COMP:17340"/>
        <dbReference type="ChEBI" id="CHEBI:33019"/>
        <dbReference type="ChEBI" id="CHEBI:61560"/>
        <dbReference type="ChEBI" id="CHEBI:173112"/>
        <dbReference type="EC" id="2.7.7.7"/>
    </reaction>
</comment>
<dbReference type="InterPro" id="IPR006172">
    <property type="entry name" value="DNA-dir_DNA_pol_B"/>
</dbReference>